<dbReference type="GO" id="GO:0045493">
    <property type="term" value="P:xylan catabolic process"/>
    <property type="evidence" value="ECO:0007669"/>
    <property type="project" value="UniProtKB-KW"/>
</dbReference>
<keyword evidence="2" id="KW-0858">Xylan degradation</keyword>
<keyword evidence="2" id="KW-0378">Hydrolase</keyword>
<dbReference type="GO" id="GO:0031176">
    <property type="term" value="F:endo-1,4-beta-xylanase activity"/>
    <property type="evidence" value="ECO:0007669"/>
    <property type="project" value="UniProtKB-EC"/>
</dbReference>
<keyword evidence="2" id="KW-0624">Polysaccharide degradation</keyword>
<dbReference type="EMBL" id="CADCTS010000306">
    <property type="protein sequence ID" value="CAA9312320.1"/>
    <property type="molecule type" value="Genomic_DNA"/>
</dbReference>
<dbReference type="EC" id="3.2.1.8" evidence="2"/>
<evidence type="ECO:0000256" key="1">
    <source>
        <dbReference type="SAM" id="MobiDB-lite"/>
    </source>
</evidence>
<sequence length="220" mass="23544">MSTTPDPTPVDPTPVDPTPVDPDLSAGWVDPTPVETPLAAGTVPGPGDVPLQDEPVSEQGHETPAREEMRRRAAKTAAAMRESDLKAIYAAAGATQVIAGAVRETVTETSRWASARLAELRFRRAELAKQAEEMRQRAEGLPEDVKAVPDVARTRAADLQQQATGTYSELADRGQRVLHDVRSDVVNRLDPALDGLAERLEAARRALRGAAVQTPDPPAP</sequence>
<keyword evidence="2" id="KW-0326">Glycosidase</keyword>
<reference evidence="2" key="1">
    <citation type="submission" date="2020-02" db="EMBL/GenBank/DDBJ databases">
        <authorList>
            <person name="Meier V. D."/>
        </authorList>
    </citation>
    <scope>NUCLEOTIDE SEQUENCE</scope>
    <source>
        <strain evidence="2">AVDCRST_MAG48</strain>
    </source>
</reference>
<organism evidence="2">
    <name type="scientific">uncultured Friedmanniella sp</name>
    <dbReference type="NCBI Taxonomy" id="335381"/>
    <lineage>
        <taxon>Bacteria</taxon>
        <taxon>Bacillati</taxon>
        <taxon>Actinomycetota</taxon>
        <taxon>Actinomycetes</taxon>
        <taxon>Propionibacteriales</taxon>
        <taxon>Nocardioidaceae</taxon>
        <taxon>Friedmanniella</taxon>
        <taxon>environmental samples</taxon>
    </lineage>
</organism>
<feature type="non-terminal residue" evidence="2">
    <location>
        <position position="220"/>
    </location>
</feature>
<feature type="compositionally biased region" description="Pro residues" evidence="1">
    <location>
        <begin position="1"/>
        <end position="20"/>
    </location>
</feature>
<dbReference type="AlphaFoldDB" id="A0A6J4KV32"/>
<accession>A0A6J4KV32</accession>
<proteinExistence type="predicted"/>
<keyword evidence="2" id="KW-0119">Carbohydrate metabolism</keyword>
<protein>
    <submittedName>
        <fullName evidence="2">Endo-1,4-beta-xylanase</fullName>
        <ecNumber evidence="2">3.2.1.8</ecNumber>
    </submittedName>
</protein>
<name>A0A6J4KV32_9ACTN</name>
<feature type="compositionally biased region" description="Basic and acidic residues" evidence="1">
    <location>
        <begin position="59"/>
        <end position="71"/>
    </location>
</feature>
<evidence type="ECO:0000313" key="2">
    <source>
        <dbReference type="EMBL" id="CAA9312320.1"/>
    </source>
</evidence>
<feature type="region of interest" description="Disordered" evidence="1">
    <location>
        <begin position="1"/>
        <end position="77"/>
    </location>
</feature>
<gene>
    <name evidence="2" type="ORF">AVDCRST_MAG48-2143</name>
</gene>